<evidence type="ECO:0000313" key="2">
    <source>
        <dbReference type="Proteomes" id="UP000688947"/>
    </source>
</evidence>
<protein>
    <submittedName>
        <fullName evidence="1">Uncharacterized protein</fullName>
    </submittedName>
</protein>
<comment type="caution">
    <text evidence="1">The sequence shown here is derived from an EMBL/GenBank/DDBJ whole genome shotgun (WGS) entry which is preliminary data.</text>
</comment>
<reference evidence="1" key="1">
    <citation type="submission" date="2021-01" db="EMBL/GenBank/DDBJ databases">
        <title>Phytophthora aleatoria, a newly-described species from Pinus radiata is distinct from Phytophthora cactorum isolates based on comparative genomics.</title>
        <authorList>
            <person name="Mcdougal R."/>
            <person name="Panda P."/>
            <person name="Williams N."/>
            <person name="Studholme D.J."/>
        </authorList>
    </citation>
    <scope>NUCLEOTIDE SEQUENCE</scope>
    <source>
        <strain evidence="1">NZFS 3830</strain>
    </source>
</reference>
<gene>
    <name evidence="1" type="ORF">JG687_00016802</name>
</gene>
<proteinExistence type="predicted"/>
<dbReference type="Proteomes" id="UP000688947">
    <property type="component" value="Unassembled WGS sequence"/>
</dbReference>
<organism evidence="1 2">
    <name type="scientific">Phytophthora cactorum</name>
    <dbReference type="NCBI Taxonomy" id="29920"/>
    <lineage>
        <taxon>Eukaryota</taxon>
        <taxon>Sar</taxon>
        <taxon>Stramenopiles</taxon>
        <taxon>Oomycota</taxon>
        <taxon>Peronosporomycetes</taxon>
        <taxon>Peronosporales</taxon>
        <taxon>Peronosporaceae</taxon>
        <taxon>Phytophthora</taxon>
    </lineage>
</organism>
<dbReference type="EMBL" id="JAENGZ010001776">
    <property type="protein sequence ID" value="KAG6946278.1"/>
    <property type="molecule type" value="Genomic_DNA"/>
</dbReference>
<accession>A0A8T1TS51</accession>
<sequence length="51" mass="5787">MTSGPLYVPTTTDTAIKPATRNFGNNILQHQMKKNKTFFDVSIMLTQFKPI</sequence>
<evidence type="ECO:0000313" key="1">
    <source>
        <dbReference type="EMBL" id="KAG6946278.1"/>
    </source>
</evidence>
<name>A0A8T1TS51_9STRA</name>
<dbReference type="AlphaFoldDB" id="A0A8T1TS51"/>